<protein>
    <submittedName>
        <fullName evidence="2">CDP-3</fullName>
    </submittedName>
</protein>
<name>A0ABM9FMH3_9VIBR</name>
<dbReference type="InterPro" id="IPR050177">
    <property type="entry name" value="Lipid_A_modif_metabolic_enz"/>
</dbReference>
<dbReference type="SUPFAM" id="SSF51735">
    <property type="entry name" value="NAD(P)-binding Rossmann-fold domains"/>
    <property type="match status" value="1"/>
</dbReference>
<accession>A0ABM9FMH3</accession>
<evidence type="ECO:0000313" key="3">
    <source>
        <dbReference type="Proteomes" id="UP001152658"/>
    </source>
</evidence>
<dbReference type="Pfam" id="PF01370">
    <property type="entry name" value="Epimerase"/>
    <property type="match status" value="1"/>
</dbReference>
<evidence type="ECO:0000313" key="2">
    <source>
        <dbReference type="EMBL" id="CAH8209266.1"/>
    </source>
</evidence>
<keyword evidence="3" id="KW-1185">Reference proteome</keyword>
<feature type="domain" description="NAD-dependent epimerase/dehydratase" evidence="1">
    <location>
        <begin position="4"/>
        <end position="197"/>
    </location>
</feature>
<sequence>MKYLIVGANGFLGRELVEHFKGVHEIKTLSFRPGNQTDFKKIYDQLIKNYCPDVIINAGASQTFGDKYDDISDLVESNICLPAILASGIKHNGSNSILINIGSVWEDFNGIYSPFNAYAASKKSASIFLEHFALDGVKVVHLKLSDTYGENDKRNKVLNLVLNCLEHDTLLKMSGCEQIVNFIHVVDVISGIEKAIDIAFLSKNKVLHSYSLVSNKSYQLKEIVIKAAEIYGKDIESLIEFGFYPYRNRERFEFSVIDVLPGWEAQISILDWLKNRPR</sequence>
<reference evidence="2" key="1">
    <citation type="submission" date="2022-06" db="EMBL/GenBank/DDBJ databases">
        <authorList>
            <person name="Goudenege D."/>
            <person name="Le Roux F."/>
        </authorList>
    </citation>
    <scope>NUCLEOTIDE SEQUENCE</scope>
    <source>
        <strain evidence="2">12-063</strain>
    </source>
</reference>
<proteinExistence type="predicted"/>
<comment type="caution">
    <text evidence="2">The sequence shown here is derived from an EMBL/GenBank/DDBJ whole genome shotgun (WGS) entry which is preliminary data.</text>
</comment>
<dbReference type="PANTHER" id="PTHR43245:SF13">
    <property type="entry name" value="UDP-D-APIOSE_UDP-D-XYLOSE SYNTHASE 2"/>
    <property type="match status" value="1"/>
</dbReference>
<organism evidence="2 3">
    <name type="scientific">Vibrio aestuarianus</name>
    <dbReference type="NCBI Taxonomy" id="28171"/>
    <lineage>
        <taxon>Bacteria</taxon>
        <taxon>Pseudomonadati</taxon>
        <taxon>Pseudomonadota</taxon>
        <taxon>Gammaproteobacteria</taxon>
        <taxon>Vibrionales</taxon>
        <taxon>Vibrionaceae</taxon>
        <taxon>Vibrio</taxon>
    </lineage>
</organism>
<dbReference type="EMBL" id="CALYLK010000128">
    <property type="protein sequence ID" value="CAH8209266.1"/>
    <property type="molecule type" value="Genomic_DNA"/>
</dbReference>
<dbReference type="Gene3D" id="3.40.50.720">
    <property type="entry name" value="NAD(P)-binding Rossmann-like Domain"/>
    <property type="match status" value="1"/>
</dbReference>
<dbReference type="InterPro" id="IPR001509">
    <property type="entry name" value="Epimerase_deHydtase"/>
</dbReference>
<dbReference type="InterPro" id="IPR036291">
    <property type="entry name" value="NAD(P)-bd_dom_sf"/>
</dbReference>
<evidence type="ECO:0000259" key="1">
    <source>
        <dbReference type="Pfam" id="PF01370"/>
    </source>
</evidence>
<dbReference type="Proteomes" id="UP001152658">
    <property type="component" value="Unassembled WGS sequence"/>
</dbReference>
<dbReference type="PANTHER" id="PTHR43245">
    <property type="entry name" value="BIFUNCTIONAL POLYMYXIN RESISTANCE PROTEIN ARNA"/>
    <property type="match status" value="1"/>
</dbReference>
<gene>
    <name evidence="2" type="ORF">VAE063_880025</name>
</gene>
<dbReference type="RefSeq" id="WP_168520659.1">
    <property type="nucleotide sequence ID" value="NZ_CALYLA010000014.1"/>
</dbReference>